<dbReference type="Proteomes" id="UP000008281">
    <property type="component" value="Unassembled WGS sequence"/>
</dbReference>
<dbReference type="AlphaFoldDB" id="E3M3P3"/>
<dbReference type="OMA" id="RDECINE"/>
<reference evidence="2" key="1">
    <citation type="submission" date="2007-07" db="EMBL/GenBank/DDBJ databases">
        <title>PCAP assembly of the Caenorhabditis remanei genome.</title>
        <authorList>
            <consortium name="The Caenorhabditis remanei Sequencing Consortium"/>
            <person name="Wilson R.K."/>
        </authorList>
    </citation>
    <scope>NUCLEOTIDE SEQUENCE [LARGE SCALE GENOMIC DNA]</scope>
    <source>
        <strain evidence="2">PB4641</strain>
    </source>
</reference>
<dbReference type="OrthoDB" id="10576350at2759"/>
<dbReference type="HOGENOM" id="CLU_980847_0_0_1"/>
<dbReference type="EMBL" id="DS268423">
    <property type="protein sequence ID" value="EFO90751.1"/>
    <property type="molecule type" value="Genomic_DNA"/>
</dbReference>
<protein>
    <submittedName>
        <fullName evidence="2">Uncharacterized protein</fullName>
    </submittedName>
</protein>
<feature type="coiled-coil region" evidence="1">
    <location>
        <begin position="10"/>
        <end position="86"/>
    </location>
</feature>
<proteinExistence type="predicted"/>
<name>E3M3P3_CAERE</name>
<keyword evidence="3" id="KW-1185">Reference proteome</keyword>
<sequence length="284" mass="33056">MESESNCDSCESLMDRIKEKMIHIEQLRKELHVKDEDIMNFKIKCDNLSLEKSWLEKEKSVFRTRAKMLEEENANLKLRLHEIHAEFLESQRLLDVVHQDRDECIEEKMKASKFYRSELKKLGEENEALSKENNRLRGVEEDVTEPTEELSFKKLLTMISENRQQTGILHGDLNATRQQMESILQKISDLESQMEQNQVELIMDAEDTVSESMSVLTIGAEEEDMTLDDLLGGPLVPREEGAGERMIEFNGEWRYDITAVWGGEPAEQLLEQEAPFEMVDEQEQ</sequence>
<dbReference type="InParanoid" id="E3M3P3"/>
<feature type="coiled-coil region" evidence="1">
    <location>
        <begin position="112"/>
        <end position="142"/>
    </location>
</feature>
<evidence type="ECO:0000313" key="3">
    <source>
        <dbReference type="Proteomes" id="UP000008281"/>
    </source>
</evidence>
<evidence type="ECO:0000256" key="1">
    <source>
        <dbReference type="SAM" id="Coils"/>
    </source>
</evidence>
<gene>
    <name evidence="2" type="ORF">CRE_08149</name>
</gene>
<feature type="coiled-coil region" evidence="1">
    <location>
        <begin position="173"/>
        <end position="200"/>
    </location>
</feature>
<accession>E3M3P3</accession>
<keyword evidence="1" id="KW-0175">Coiled coil</keyword>
<evidence type="ECO:0000313" key="2">
    <source>
        <dbReference type="EMBL" id="EFO90751.1"/>
    </source>
</evidence>
<dbReference type="eggNOG" id="ENOG502TIN1">
    <property type="taxonomic scope" value="Eukaryota"/>
</dbReference>
<organism evidence="3">
    <name type="scientific">Caenorhabditis remanei</name>
    <name type="common">Caenorhabditis vulgaris</name>
    <dbReference type="NCBI Taxonomy" id="31234"/>
    <lineage>
        <taxon>Eukaryota</taxon>
        <taxon>Metazoa</taxon>
        <taxon>Ecdysozoa</taxon>
        <taxon>Nematoda</taxon>
        <taxon>Chromadorea</taxon>
        <taxon>Rhabditida</taxon>
        <taxon>Rhabditina</taxon>
        <taxon>Rhabditomorpha</taxon>
        <taxon>Rhabditoidea</taxon>
        <taxon>Rhabditidae</taxon>
        <taxon>Peloderinae</taxon>
        <taxon>Caenorhabditis</taxon>
    </lineage>
</organism>